<keyword evidence="3 5" id="KW-0699">rRNA-binding</keyword>
<dbReference type="PANTHER" id="PTHR11761">
    <property type="entry name" value="50S/60S RIBOSOMAL PROTEIN L14/L23"/>
    <property type="match status" value="1"/>
</dbReference>
<dbReference type="AlphaFoldDB" id="A0A1F6VQW7"/>
<proteinExistence type="inferred from homology"/>
<evidence type="ECO:0000256" key="4">
    <source>
        <dbReference type="RuleBase" id="RU003949"/>
    </source>
</evidence>
<dbReference type="Proteomes" id="UP000179686">
    <property type="component" value="Unassembled WGS sequence"/>
</dbReference>
<dbReference type="GO" id="GO:0022625">
    <property type="term" value="C:cytosolic large ribosomal subunit"/>
    <property type="evidence" value="ECO:0007669"/>
    <property type="project" value="TreeGrafter"/>
</dbReference>
<evidence type="ECO:0000256" key="5">
    <source>
        <dbReference type="RuleBase" id="RU003950"/>
    </source>
</evidence>
<dbReference type="PROSITE" id="PS00049">
    <property type="entry name" value="RIBOSOMAL_L14"/>
    <property type="match status" value="1"/>
</dbReference>
<dbReference type="GO" id="GO:0003735">
    <property type="term" value="F:structural constituent of ribosome"/>
    <property type="evidence" value="ECO:0007669"/>
    <property type="project" value="InterPro"/>
</dbReference>
<comment type="similarity">
    <text evidence="3 4">Belongs to the universal ribosomal protein uL14 family.</text>
</comment>
<protein>
    <recommendedName>
        <fullName evidence="3">Large ribosomal subunit protein uL14</fullName>
    </recommendedName>
</protein>
<dbReference type="InterPro" id="IPR036853">
    <property type="entry name" value="Ribosomal_uL14_sf"/>
</dbReference>
<comment type="caution">
    <text evidence="6">The sequence shown here is derived from an EMBL/GenBank/DDBJ whole genome shotgun (WGS) entry which is preliminary data.</text>
</comment>
<organism evidence="6 7">
    <name type="scientific">Candidatus Nomurabacteria bacterium RIFCSPHIGHO2_02_FULL_38_15</name>
    <dbReference type="NCBI Taxonomy" id="1801752"/>
    <lineage>
        <taxon>Bacteria</taxon>
        <taxon>Candidatus Nomuraibacteriota</taxon>
    </lineage>
</organism>
<dbReference type="HAMAP" id="MF_01367">
    <property type="entry name" value="Ribosomal_uL14"/>
    <property type="match status" value="1"/>
</dbReference>
<reference evidence="6 7" key="1">
    <citation type="journal article" date="2016" name="Nat. Commun.">
        <title>Thousands of microbial genomes shed light on interconnected biogeochemical processes in an aquifer system.</title>
        <authorList>
            <person name="Anantharaman K."/>
            <person name="Brown C.T."/>
            <person name="Hug L.A."/>
            <person name="Sharon I."/>
            <person name="Castelle C.J."/>
            <person name="Probst A.J."/>
            <person name="Thomas B.C."/>
            <person name="Singh A."/>
            <person name="Wilkins M.J."/>
            <person name="Karaoz U."/>
            <person name="Brodie E.L."/>
            <person name="Williams K.H."/>
            <person name="Hubbard S.S."/>
            <person name="Banfield J.F."/>
        </authorList>
    </citation>
    <scope>NUCLEOTIDE SEQUENCE [LARGE SCALE GENOMIC DNA]</scope>
</reference>
<evidence type="ECO:0000313" key="7">
    <source>
        <dbReference type="Proteomes" id="UP000179686"/>
    </source>
</evidence>
<comment type="subunit">
    <text evidence="3">Part of the 50S ribosomal subunit. Forms a cluster with proteins L3 and L19. In the 70S ribosome, L14 and L19 interact and together make contacts with the 16S rRNA in bridges B5 and B8.</text>
</comment>
<evidence type="ECO:0000313" key="6">
    <source>
        <dbReference type="EMBL" id="OGI71966.1"/>
    </source>
</evidence>
<keyword evidence="3 5" id="KW-0694">RNA-binding</keyword>
<name>A0A1F6VQW7_9BACT</name>
<dbReference type="InterPro" id="IPR000218">
    <property type="entry name" value="Ribosomal_uL14"/>
</dbReference>
<dbReference type="NCBIfam" id="TIGR01067">
    <property type="entry name" value="rplN_bact"/>
    <property type="match status" value="1"/>
</dbReference>
<accession>A0A1F6VQW7</accession>
<dbReference type="STRING" id="1801752.A3J61_01895"/>
<keyword evidence="1 3" id="KW-0689">Ribosomal protein</keyword>
<comment type="function">
    <text evidence="3 5">Binds to 23S rRNA. Forms part of two intersubunit bridges in the 70S ribosome.</text>
</comment>
<dbReference type="GO" id="GO:0070180">
    <property type="term" value="F:large ribosomal subunit rRNA binding"/>
    <property type="evidence" value="ECO:0007669"/>
    <property type="project" value="TreeGrafter"/>
</dbReference>
<evidence type="ECO:0000256" key="2">
    <source>
        <dbReference type="ARBA" id="ARBA00023274"/>
    </source>
</evidence>
<gene>
    <name evidence="3" type="primary">rplN</name>
    <name evidence="6" type="ORF">A3J61_01895</name>
</gene>
<sequence length="123" mass="13703">MMQDGTNVVIADNTGAKQGRIFKVLGGSKRRYARLGDIVIISVKVAEPRKAVKKKEICKAVVVRSRGPFRRKDGSYIRFDENAVVILEKNLVDPRGGRIFGPIPREIQERGFQKIASLAPEVI</sequence>
<keyword evidence="2 3" id="KW-0687">Ribonucleoprotein</keyword>
<dbReference type="SUPFAM" id="SSF50193">
    <property type="entry name" value="Ribosomal protein L14"/>
    <property type="match status" value="1"/>
</dbReference>
<dbReference type="CDD" id="cd00337">
    <property type="entry name" value="Ribosomal_uL14"/>
    <property type="match status" value="1"/>
</dbReference>
<evidence type="ECO:0000256" key="1">
    <source>
        <dbReference type="ARBA" id="ARBA00022980"/>
    </source>
</evidence>
<dbReference type="Gene3D" id="2.40.150.20">
    <property type="entry name" value="Ribosomal protein L14"/>
    <property type="match status" value="1"/>
</dbReference>
<dbReference type="GO" id="GO:0006412">
    <property type="term" value="P:translation"/>
    <property type="evidence" value="ECO:0007669"/>
    <property type="project" value="UniProtKB-UniRule"/>
</dbReference>
<dbReference type="Pfam" id="PF00238">
    <property type="entry name" value="Ribosomal_L14"/>
    <property type="match status" value="1"/>
</dbReference>
<dbReference type="SMART" id="SM01374">
    <property type="entry name" value="Ribosomal_L14"/>
    <property type="match status" value="1"/>
</dbReference>
<dbReference type="InterPro" id="IPR019972">
    <property type="entry name" value="Ribosomal_uL14_CS"/>
</dbReference>
<evidence type="ECO:0000256" key="3">
    <source>
        <dbReference type="HAMAP-Rule" id="MF_01367"/>
    </source>
</evidence>
<dbReference type="PANTHER" id="PTHR11761:SF3">
    <property type="entry name" value="LARGE RIBOSOMAL SUBUNIT PROTEIN UL14M"/>
    <property type="match status" value="1"/>
</dbReference>
<dbReference type="EMBL" id="MFUC01000014">
    <property type="protein sequence ID" value="OGI71966.1"/>
    <property type="molecule type" value="Genomic_DNA"/>
</dbReference>
<dbReference type="InterPro" id="IPR005745">
    <property type="entry name" value="Ribosomal_uL14_bac-type"/>
</dbReference>